<feature type="transmembrane region" description="Helical" evidence="1">
    <location>
        <begin position="107"/>
        <end position="124"/>
    </location>
</feature>
<proteinExistence type="predicted"/>
<organism evidence="2 3">
    <name type="scientific">Microcella humidisoli</name>
    <dbReference type="NCBI Taxonomy" id="2963406"/>
    <lineage>
        <taxon>Bacteria</taxon>
        <taxon>Bacillati</taxon>
        <taxon>Actinomycetota</taxon>
        <taxon>Actinomycetes</taxon>
        <taxon>Micrococcales</taxon>
        <taxon>Microbacteriaceae</taxon>
        <taxon>Microcella</taxon>
    </lineage>
</organism>
<protein>
    <submittedName>
        <fullName evidence="2">Uncharacterized protein</fullName>
    </submittedName>
</protein>
<evidence type="ECO:0000313" key="2">
    <source>
        <dbReference type="EMBL" id="UTT61976.1"/>
    </source>
</evidence>
<keyword evidence="1" id="KW-0472">Membrane</keyword>
<dbReference type="EMBL" id="CP101497">
    <property type="protein sequence ID" value="UTT61976.1"/>
    <property type="molecule type" value="Genomic_DNA"/>
</dbReference>
<name>A0ABY5FUW9_9MICO</name>
<dbReference type="RefSeq" id="WP_255159117.1">
    <property type="nucleotide sequence ID" value="NZ_CP101497.1"/>
</dbReference>
<sequence length="141" mass="15026">MRTSRGASDAGAADTAVSLAAQTQPADDGPAEWMLTLRPGDVLIADALESMRAAVPRLRVPACWVPVLGVERIIVESQGRPVPRVLSTPRHLRAEARGTRRLLRRRGIVGLIASSILLLSRAANNAAFSGKPVLIVPLVPR</sequence>
<reference evidence="2" key="1">
    <citation type="submission" date="2022-07" db="EMBL/GenBank/DDBJ databases">
        <title>Taxonomic analysis of Microcella humidisoli nov. sp., isolated from riverside soil.</title>
        <authorList>
            <person name="Molina K.M."/>
            <person name="Kim S.B."/>
        </authorList>
    </citation>
    <scope>NUCLEOTIDE SEQUENCE</scope>
    <source>
        <strain evidence="2">MMS21-STM10</strain>
    </source>
</reference>
<accession>A0ABY5FUW9</accession>
<evidence type="ECO:0000256" key="1">
    <source>
        <dbReference type="SAM" id="Phobius"/>
    </source>
</evidence>
<evidence type="ECO:0000313" key="3">
    <source>
        <dbReference type="Proteomes" id="UP001060039"/>
    </source>
</evidence>
<dbReference type="Proteomes" id="UP001060039">
    <property type="component" value="Chromosome"/>
</dbReference>
<keyword evidence="1" id="KW-1133">Transmembrane helix</keyword>
<gene>
    <name evidence="2" type="ORF">NNL39_09880</name>
</gene>
<keyword evidence="1" id="KW-0812">Transmembrane</keyword>
<keyword evidence="3" id="KW-1185">Reference proteome</keyword>